<keyword evidence="1" id="KW-0472">Membrane</keyword>
<feature type="transmembrane region" description="Helical" evidence="1">
    <location>
        <begin position="264"/>
        <end position="282"/>
    </location>
</feature>
<keyword evidence="3" id="KW-1185">Reference proteome</keyword>
<feature type="transmembrane region" description="Helical" evidence="1">
    <location>
        <begin position="324"/>
        <end position="343"/>
    </location>
</feature>
<feature type="transmembrane region" description="Helical" evidence="1">
    <location>
        <begin position="199"/>
        <end position="219"/>
    </location>
</feature>
<keyword evidence="2" id="KW-0808">Transferase</keyword>
<proteinExistence type="predicted"/>
<dbReference type="eggNOG" id="ENOG5033HGX">
    <property type="taxonomic scope" value="Bacteria"/>
</dbReference>
<dbReference type="AlphaFoldDB" id="A0A1G6C6T5"/>
<dbReference type="RefSeq" id="WP_074486188.1">
    <property type="nucleotide sequence ID" value="NZ_FMXP01000018.1"/>
</dbReference>
<feature type="transmembrane region" description="Helical" evidence="1">
    <location>
        <begin position="105"/>
        <end position="122"/>
    </location>
</feature>
<accession>A0A1G6C6T5</accession>
<dbReference type="GO" id="GO:0016740">
    <property type="term" value="F:transferase activity"/>
    <property type="evidence" value="ECO:0007669"/>
    <property type="project" value="UniProtKB-KW"/>
</dbReference>
<feature type="transmembrane region" description="Helical" evidence="1">
    <location>
        <begin position="289"/>
        <end position="312"/>
    </location>
</feature>
<evidence type="ECO:0000313" key="3">
    <source>
        <dbReference type="Proteomes" id="UP000182508"/>
    </source>
</evidence>
<gene>
    <name evidence="2" type="ORF">SAMN02910293_01439</name>
</gene>
<name>A0A1G6C6T5_9STRE</name>
<dbReference type="Proteomes" id="UP000182508">
    <property type="component" value="Unassembled WGS sequence"/>
</dbReference>
<feature type="transmembrane region" description="Helical" evidence="1">
    <location>
        <begin position="134"/>
        <end position="150"/>
    </location>
</feature>
<reference evidence="2 3" key="1">
    <citation type="submission" date="2016-10" db="EMBL/GenBank/DDBJ databases">
        <authorList>
            <person name="de Groot N.N."/>
        </authorList>
    </citation>
    <scope>NUCLEOTIDE SEQUENCE [LARGE SCALE GENOMIC DNA]</scope>
    <source>
        <strain evidence="2 3">A-4</strain>
    </source>
</reference>
<dbReference type="InterPro" id="IPR025686">
    <property type="entry name" value="Glucos_trans_II"/>
</dbReference>
<keyword evidence="1" id="KW-0812">Transmembrane</keyword>
<feature type="transmembrane region" description="Helical" evidence="1">
    <location>
        <begin position="350"/>
        <end position="370"/>
    </location>
</feature>
<evidence type="ECO:0000313" key="2">
    <source>
        <dbReference type="EMBL" id="SDB28587.1"/>
    </source>
</evidence>
<feature type="transmembrane region" description="Helical" evidence="1">
    <location>
        <begin position="156"/>
        <end position="187"/>
    </location>
</feature>
<feature type="transmembrane region" description="Helical" evidence="1">
    <location>
        <begin position="20"/>
        <end position="38"/>
    </location>
</feature>
<protein>
    <submittedName>
        <fullName evidence="2">Glucosyl transferase GtrII</fullName>
    </submittedName>
</protein>
<dbReference type="Pfam" id="PF14264">
    <property type="entry name" value="Glucos_trans_II"/>
    <property type="match status" value="1"/>
</dbReference>
<dbReference type="EMBL" id="FMXP01000018">
    <property type="protein sequence ID" value="SDB28587.1"/>
    <property type="molecule type" value="Genomic_DNA"/>
</dbReference>
<evidence type="ECO:0000256" key="1">
    <source>
        <dbReference type="SAM" id="Phobius"/>
    </source>
</evidence>
<keyword evidence="1" id="KW-1133">Transmembrane helix</keyword>
<dbReference type="STRING" id="439219.SAMN02910293_01439"/>
<organism evidence="2 3">
    <name type="scientific">Streptococcus henryi</name>
    <dbReference type="NCBI Taxonomy" id="439219"/>
    <lineage>
        <taxon>Bacteria</taxon>
        <taxon>Bacillati</taxon>
        <taxon>Bacillota</taxon>
        <taxon>Bacilli</taxon>
        <taxon>Lactobacillales</taxon>
        <taxon>Streptococcaceae</taxon>
        <taxon>Streptococcus</taxon>
    </lineage>
</organism>
<sequence>MKNKLLNFIELNKQKLTVIFIMYAISTISIGIVNYPYIDDIARRIEGVANFAAHYSRYLSEFASYLVQGSRHLTDTGLTTFILSALILTVTSASLLFILFDGKKVSWISAIGSVFIGTNPWFLEPISFRFDGPYIALSVLVSTLPFFFYYSKKTTYFFLSALGVFLMCNSYQGSSGIYIVMLLTLIYKDFLNATKVKEIFQKIVISFFAYSSGIGAYYLETKFNPELALRGDTTSIASLNNMPMAVIQNLQVYFKTIRYQSTRTWFILALLAIVLTIIYMSFNSKINKAISFVLGLVYVVTAAIFSFGVYMFFSTPLADDRPRYAYGFAFFLGILLILLGGYIEKRVFSYLKGAVVLLLMYYAMSFSFIYSSALQHQKDAFEDSSVLLAEDLNDYITQENQVVYISSLFKDSQVFTNTASSYPILKELIPSNANLYWPNLLWFNTLTNLNINLVGFDFNTIDISTLELLESNKLWDIYQLDGDIYVYTK</sequence>
<feature type="transmembrane region" description="Helical" evidence="1">
    <location>
        <begin position="78"/>
        <end position="99"/>
    </location>
</feature>